<evidence type="ECO:0000256" key="1">
    <source>
        <dbReference type="SAM" id="MobiDB-lite"/>
    </source>
</evidence>
<accession>A0A225DX87</accession>
<proteinExistence type="predicted"/>
<gene>
    <name evidence="2" type="ORF">FRUB_01944</name>
</gene>
<evidence type="ECO:0000313" key="2">
    <source>
        <dbReference type="EMBL" id="OWK45613.1"/>
    </source>
</evidence>
<dbReference type="AlphaFoldDB" id="A0A225DX87"/>
<reference evidence="3" key="1">
    <citation type="submission" date="2017-06" db="EMBL/GenBank/DDBJ databases">
        <title>Genome analysis of Fimbriiglobus ruber SP5, the first member of the order Planctomycetales with confirmed chitinolytic capability.</title>
        <authorList>
            <person name="Ravin N.V."/>
            <person name="Rakitin A.L."/>
            <person name="Ivanova A.A."/>
            <person name="Beletsky A.V."/>
            <person name="Kulichevskaya I.S."/>
            <person name="Mardanov A.V."/>
            <person name="Dedysh S.N."/>
        </authorList>
    </citation>
    <scope>NUCLEOTIDE SEQUENCE [LARGE SCALE GENOMIC DNA]</scope>
    <source>
        <strain evidence="3">SP5</strain>
    </source>
</reference>
<organism evidence="2 3">
    <name type="scientific">Fimbriiglobus ruber</name>
    <dbReference type="NCBI Taxonomy" id="1908690"/>
    <lineage>
        <taxon>Bacteria</taxon>
        <taxon>Pseudomonadati</taxon>
        <taxon>Planctomycetota</taxon>
        <taxon>Planctomycetia</taxon>
        <taxon>Gemmatales</taxon>
        <taxon>Gemmataceae</taxon>
        <taxon>Fimbriiglobus</taxon>
    </lineage>
</organism>
<name>A0A225DX87_9BACT</name>
<dbReference type="EMBL" id="NIDE01000002">
    <property type="protein sequence ID" value="OWK45613.1"/>
    <property type="molecule type" value="Genomic_DNA"/>
</dbReference>
<protein>
    <submittedName>
        <fullName evidence="2">Uncharacterized protein</fullName>
    </submittedName>
</protein>
<comment type="caution">
    <text evidence="2">The sequence shown here is derived from an EMBL/GenBank/DDBJ whole genome shotgun (WGS) entry which is preliminary data.</text>
</comment>
<feature type="compositionally biased region" description="Basic and acidic residues" evidence="1">
    <location>
        <begin position="1"/>
        <end position="12"/>
    </location>
</feature>
<keyword evidence="3" id="KW-1185">Reference proteome</keyword>
<feature type="region of interest" description="Disordered" evidence="1">
    <location>
        <begin position="1"/>
        <end position="38"/>
    </location>
</feature>
<evidence type="ECO:0000313" key="3">
    <source>
        <dbReference type="Proteomes" id="UP000214646"/>
    </source>
</evidence>
<sequence length="217" mass="24554">MSPSTKMDDADRLFSQGRANPEKFGWPIRSSAGERPDPERIGEAARLLGRPAFLVDADGYECEIIGAATNASGDIAYVESRTKDVGFNQYGANQRHIDVSIRIHLAGKSGPHRSAEIESYNPFFGCDIRFFEWKDRTVVLIYREKHDTYACRFGDIWPPRFVEIEDDWVLNGNILGYVGYKEKVVRRLSFPELDVLDPISAAEAIRISLLPQNRRAT</sequence>
<dbReference type="Proteomes" id="UP000214646">
    <property type="component" value="Unassembled WGS sequence"/>
</dbReference>